<feature type="coiled-coil region" evidence="3">
    <location>
        <begin position="346"/>
        <end position="373"/>
    </location>
</feature>
<evidence type="ECO:0000313" key="5">
    <source>
        <dbReference type="EMBL" id="RGR73507.1"/>
    </source>
</evidence>
<dbReference type="EMBL" id="QRUP01000011">
    <property type="protein sequence ID" value="RGR73507.1"/>
    <property type="molecule type" value="Genomic_DNA"/>
</dbReference>
<evidence type="ECO:0000256" key="1">
    <source>
        <dbReference type="ARBA" id="ARBA00005541"/>
    </source>
</evidence>
<evidence type="ECO:0000256" key="4">
    <source>
        <dbReference type="SAM" id="MobiDB-lite"/>
    </source>
</evidence>
<dbReference type="AlphaFoldDB" id="A0A412FZ96"/>
<keyword evidence="6" id="KW-1185">Reference proteome</keyword>
<evidence type="ECO:0000256" key="2">
    <source>
        <dbReference type="PIRNR" id="PIRNR026508"/>
    </source>
</evidence>
<keyword evidence="3" id="KW-0175">Coiled coil</keyword>
<dbReference type="Pfam" id="PF05816">
    <property type="entry name" value="TelA"/>
    <property type="match status" value="1"/>
</dbReference>
<dbReference type="InterPro" id="IPR008863">
    <property type="entry name" value="Toxic_anion-R_TelA"/>
</dbReference>
<dbReference type="RefSeq" id="WP_006057809.1">
    <property type="nucleotide sequence ID" value="NZ_CABJCV010000011.1"/>
</dbReference>
<feature type="coiled-coil region" evidence="3">
    <location>
        <begin position="119"/>
        <end position="153"/>
    </location>
</feature>
<gene>
    <name evidence="5" type="ORF">DWY25_09785</name>
</gene>
<dbReference type="PANTHER" id="PTHR38432:SF1">
    <property type="entry name" value="TELA-LIKE PROTEIN SAOUHSC_01408"/>
    <property type="match status" value="1"/>
</dbReference>
<evidence type="ECO:0000256" key="3">
    <source>
        <dbReference type="SAM" id="Coils"/>
    </source>
</evidence>
<accession>A0A412FZ96</accession>
<dbReference type="GeneID" id="83015690"/>
<comment type="similarity">
    <text evidence="1 2">Belongs to the TelA family.</text>
</comment>
<sequence>MAEEKITLTLNPQMTEEEPIAEPAPQLKTADQQQEVQLSPEEQKMVDDFSKQIDVTSSTTVLQYGAEAQKKIADFSDSALQNVRTKDLGEVGEMMADLVGELKGFSADEEEEKGLFGMFKKTTNKMEKMKARYDKAELNVNKISKALEDHQITLMRDIALLDQLYEKNMVHFKELTMYILAGKKKLQEVRSKDLPQMIAAAQKSGLPEDAQKANDLANACDRFEKKIHDLELTRTVALQMAPQIRLVQNNDTLMTEKIQSTLVNTIPLWKSQMVLALGLNHSKQAMEAQREVNEMTNQLLKKNADTLKMATIETAKESERGIVDIETLQHTNEALISTLDEVAQIQKEGRQKRIEAEAELRKIEKELNQKLLEINR</sequence>
<protein>
    <submittedName>
        <fullName evidence="5">Toxic anion resistance protein</fullName>
    </submittedName>
</protein>
<organism evidence="5 6">
    <name type="scientific">Holdemania filiformis</name>
    <dbReference type="NCBI Taxonomy" id="61171"/>
    <lineage>
        <taxon>Bacteria</taxon>
        <taxon>Bacillati</taxon>
        <taxon>Bacillota</taxon>
        <taxon>Erysipelotrichia</taxon>
        <taxon>Erysipelotrichales</taxon>
        <taxon>Erysipelotrichaceae</taxon>
        <taxon>Holdemania</taxon>
    </lineage>
</organism>
<dbReference type="PANTHER" id="PTHR38432">
    <property type="entry name" value="TELA-LIKE PROTEIN SAOUHSC_01408"/>
    <property type="match status" value="1"/>
</dbReference>
<dbReference type="Proteomes" id="UP000284178">
    <property type="component" value="Unassembled WGS sequence"/>
</dbReference>
<reference evidence="5 6" key="1">
    <citation type="submission" date="2018-08" db="EMBL/GenBank/DDBJ databases">
        <title>A genome reference for cultivated species of the human gut microbiota.</title>
        <authorList>
            <person name="Zou Y."/>
            <person name="Xue W."/>
            <person name="Luo G."/>
        </authorList>
    </citation>
    <scope>NUCLEOTIDE SEQUENCE [LARGE SCALE GENOMIC DNA]</scope>
    <source>
        <strain evidence="5 6">AF24-29</strain>
    </source>
</reference>
<dbReference type="PIRSF" id="PIRSF026508">
    <property type="entry name" value="TelA"/>
    <property type="match status" value="1"/>
</dbReference>
<name>A0A412FZ96_9FIRM</name>
<comment type="caution">
    <text evidence="5">The sequence shown here is derived from an EMBL/GenBank/DDBJ whole genome shotgun (WGS) entry which is preliminary data.</text>
</comment>
<feature type="region of interest" description="Disordered" evidence="4">
    <location>
        <begin position="1"/>
        <end position="33"/>
    </location>
</feature>
<proteinExistence type="inferred from homology"/>
<evidence type="ECO:0000313" key="6">
    <source>
        <dbReference type="Proteomes" id="UP000284178"/>
    </source>
</evidence>